<sequence>MSQGDFDHGASEYAKLAHAVTRNIASAALKKIPPLNSQSRVLDLACGSGEVTSLIIEDAISRGRDPPPTVLGLDIAPGMVKLYQTKADTNSWSTVFSRV</sequence>
<evidence type="ECO:0000313" key="1">
    <source>
        <dbReference type="EMBL" id="KAI8650739.1"/>
    </source>
</evidence>
<protein>
    <submittedName>
        <fullName evidence="1">Methyltransf-11 domain-containing protein</fullName>
    </submittedName>
</protein>
<keyword evidence="2" id="KW-1185">Reference proteome</keyword>
<organism evidence="1 2">
    <name type="scientific">Fusarium keratoplasticum</name>
    <dbReference type="NCBI Taxonomy" id="1328300"/>
    <lineage>
        <taxon>Eukaryota</taxon>
        <taxon>Fungi</taxon>
        <taxon>Dikarya</taxon>
        <taxon>Ascomycota</taxon>
        <taxon>Pezizomycotina</taxon>
        <taxon>Sordariomycetes</taxon>
        <taxon>Hypocreomycetidae</taxon>
        <taxon>Hypocreales</taxon>
        <taxon>Nectriaceae</taxon>
        <taxon>Fusarium</taxon>
        <taxon>Fusarium solani species complex</taxon>
    </lineage>
</organism>
<proteinExistence type="predicted"/>
<gene>
    <name evidence="1" type="ORF">NCS57_01408600</name>
</gene>
<evidence type="ECO:0000313" key="2">
    <source>
        <dbReference type="Proteomes" id="UP001065298"/>
    </source>
</evidence>
<dbReference type="Proteomes" id="UP001065298">
    <property type="component" value="Chromosome 12"/>
</dbReference>
<comment type="caution">
    <text evidence="1">The sequence shown here is derived from an EMBL/GenBank/DDBJ whole genome shotgun (WGS) entry which is preliminary data.</text>
</comment>
<accession>A0ACC0QCW8</accession>
<dbReference type="EMBL" id="CM046514">
    <property type="protein sequence ID" value="KAI8650739.1"/>
    <property type="molecule type" value="Genomic_DNA"/>
</dbReference>
<name>A0ACC0QCW8_9HYPO</name>
<reference evidence="1" key="1">
    <citation type="submission" date="2022-06" db="EMBL/GenBank/DDBJ databases">
        <title>Fusarium solani species complex genomes reveal bases of compartmentalisation and animal pathogenesis.</title>
        <authorList>
            <person name="Tsai I.J."/>
        </authorList>
    </citation>
    <scope>NUCLEOTIDE SEQUENCE</scope>
    <source>
        <strain evidence="1">Fu6.1</strain>
    </source>
</reference>